<evidence type="ECO:0000256" key="1">
    <source>
        <dbReference type="SAM" id="MobiDB-lite"/>
    </source>
</evidence>
<keyword evidence="3" id="KW-1185">Reference proteome</keyword>
<protein>
    <submittedName>
        <fullName evidence="2">Uncharacterized protein</fullName>
    </submittedName>
</protein>
<proteinExistence type="predicted"/>
<dbReference type="RefSeq" id="XP_029739262.1">
    <property type="nucleotide sequence ID" value="XM_029884552.1"/>
</dbReference>
<dbReference type="OrthoDB" id="2556164at2759"/>
<feature type="compositionally biased region" description="Polar residues" evidence="1">
    <location>
        <begin position="110"/>
        <end position="128"/>
    </location>
</feature>
<dbReference type="EMBL" id="SRRM01000014">
    <property type="protein sequence ID" value="TKY87277.1"/>
    <property type="molecule type" value="Genomic_DNA"/>
</dbReference>
<dbReference type="Proteomes" id="UP000306050">
    <property type="component" value="Chromosome SGRAM_22"/>
</dbReference>
<accession>A0A4U7KTA0</accession>
<organism evidence="2 3">
    <name type="scientific">Sporisorium graminicola</name>
    <dbReference type="NCBI Taxonomy" id="280036"/>
    <lineage>
        <taxon>Eukaryota</taxon>
        <taxon>Fungi</taxon>
        <taxon>Dikarya</taxon>
        <taxon>Basidiomycota</taxon>
        <taxon>Ustilaginomycotina</taxon>
        <taxon>Ustilaginomycetes</taxon>
        <taxon>Ustilaginales</taxon>
        <taxon>Ustilaginaceae</taxon>
        <taxon>Sporisorium</taxon>
    </lineage>
</organism>
<evidence type="ECO:0000313" key="3">
    <source>
        <dbReference type="Proteomes" id="UP000306050"/>
    </source>
</evidence>
<sequence>MSIQPYSLAFHHALELDTFLKEANITTTDLFAVLGHERYRKRLMGGIKTIVDDYKEQGRDPPPVNLMPILRPQQSRRPFVQTIPQPSVAVPLAIRHVEHGLKPSRVQAGPLQSSRGLSTLGNSQSASAPSARVIQVQAARGPDIEAMQDFVEDGGDTTHIAGQRPSRELVDRSLQPSPAPGKYETPMEFVPGTKVKVSSLSAPQAWTYLHSHPAEGSGMSFVARITLYSETEWIERVATLDFGNDDAAVLLVAKTAPAGLHASMESRFKVGSFVYVQNVTRLIRNGSYFLRFGSCSSIDRLEHVTQASMAAVNAQCNRVRKRKYDDVVEVC</sequence>
<gene>
    <name evidence="2" type="ORF">EX895_003954</name>
</gene>
<reference evidence="2 3" key="1">
    <citation type="submission" date="2019-05" db="EMBL/GenBank/DDBJ databases">
        <title>Sporisorium graminicola CBS 10092 draft sequencing and annotation.</title>
        <authorList>
            <person name="Solano-Gonzalez S."/>
            <person name="Caddick M.X."/>
            <person name="Darby A."/>
        </authorList>
    </citation>
    <scope>NUCLEOTIDE SEQUENCE [LARGE SCALE GENOMIC DNA]</scope>
    <source>
        <strain evidence="2 3">CBS 10092</strain>
    </source>
</reference>
<feature type="region of interest" description="Disordered" evidence="1">
    <location>
        <begin position="160"/>
        <end position="186"/>
    </location>
</feature>
<comment type="caution">
    <text evidence="2">The sequence shown here is derived from an EMBL/GenBank/DDBJ whole genome shotgun (WGS) entry which is preliminary data.</text>
</comment>
<dbReference type="AlphaFoldDB" id="A0A4U7KTA0"/>
<evidence type="ECO:0000313" key="2">
    <source>
        <dbReference type="EMBL" id="TKY87277.1"/>
    </source>
</evidence>
<feature type="region of interest" description="Disordered" evidence="1">
    <location>
        <begin position="106"/>
        <end position="131"/>
    </location>
</feature>
<name>A0A4U7KTA0_9BASI</name>
<dbReference type="KEGG" id="sgra:EX895_003954"/>
<dbReference type="GeneID" id="40726849"/>